<feature type="domain" description="Tyrosine-protein kinase G-rich" evidence="21">
    <location>
        <begin position="436"/>
        <end position="507"/>
    </location>
</feature>
<evidence type="ECO:0000256" key="1">
    <source>
        <dbReference type="ARBA" id="ARBA00004429"/>
    </source>
</evidence>
<evidence type="ECO:0000256" key="13">
    <source>
        <dbReference type="ARBA" id="ARBA00023136"/>
    </source>
</evidence>
<dbReference type="STRING" id="981222.Cabther_A0895"/>
<dbReference type="Proteomes" id="UP000006791">
    <property type="component" value="Chromosome 1"/>
</dbReference>
<feature type="region of interest" description="Disordered" evidence="17">
    <location>
        <begin position="834"/>
        <end position="863"/>
    </location>
</feature>
<organism evidence="22 23">
    <name type="scientific">Chloracidobacterium thermophilum (strain B)</name>
    <dbReference type="NCBI Taxonomy" id="981222"/>
    <lineage>
        <taxon>Bacteria</taxon>
        <taxon>Pseudomonadati</taxon>
        <taxon>Acidobacteriota</taxon>
        <taxon>Terriglobia</taxon>
        <taxon>Terriglobales</taxon>
        <taxon>Acidobacteriaceae</taxon>
        <taxon>Chloracidobacterium</taxon>
    </lineage>
</organism>
<feature type="region of interest" description="Disordered" evidence="17">
    <location>
        <begin position="162"/>
        <end position="193"/>
    </location>
</feature>
<dbReference type="GO" id="GO:0042802">
    <property type="term" value="F:identical protein binding"/>
    <property type="evidence" value="ECO:0007669"/>
    <property type="project" value="UniProtKB-ARBA"/>
</dbReference>
<evidence type="ECO:0000256" key="5">
    <source>
        <dbReference type="ARBA" id="ARBA00022475"/>
    </source>
</evidence>
<keyword evidence="7" id="KW-0808">Transferase</keyword>
<keyword evidence="10" id="KW-0418">Kinase</keyword>
<dbReference type="Gene3D" id="3.40.50.300">
    <property type="entry name" value="P-loop containing nucleotide triphosphate hydrolases"/>
    <property type="match status" value="1"/>
</dbReference>
<dbReference type="KEGG" id="ctm:Cabther_A0895"/>
<keyword evidence="6" id="KW-0997">Cell inner membrane</keyword>
<dbReference type="Pfam" id="PF13807">
    <property type="entry name" value="GNVR"/>
    <property type="match status" value="1"/>
</dbReference>
<evidence type="ECO:0000259" key="19">
    <source>
        <dbReference type="Pfam" id="PF02706"/>
    </source>
</evidence>
<keyword evidence="8 18" id="KW-0812">Transmembrane</keyword>
<keyword evidence="9" id="KW-0547">Nucleotide-binding</keyword>
<keyword evidence="16" id="KW-0175">Coiled coil</keyword>
<evidence type="ECO:0000256" key="11">
    <source>
        <dbReference type="ARBA" id="ARBA00022840"/>
    </source>
</evidence>
<evidence type="ECO:0000259" key="20">
    <source>
        <dbReference type="Pfam" id="PF13614"/>
    </source>
</evidence>
<keyword evidence="5" id="KW-1003">Cell membrane</keyword>
<dbReference type="InterPro" id="IPR050445">
    <property type="entry name" value="Bact_polysacc_biosynth/exp"/>
</dbReference>
<dbReference type="OrthoDB" id="9775724at2"/>
<proteinExistence type="inferred from homology"/>
<dbReference type="GO" id="GO:0005886">
    <property type="term" value="C:plasma membrane"/>
    <property type="evidence" value="ECO:0007669"/>
    <property type="project" value="UniProtKB-SubCell"/>
</dbReference>
<dbReference type="PANTHER" id="PTHR32309">
    <property type="entry name" value="TYROSINE-PROTEIN KINASE"/>
    <property type="match status" value="1"/>
</dbReference>
<evidence type="ECO:0000256" key="8">
    <source>
        <dbReference type="ARBA" id="ARBA00022692"/>
    </source>
</evidence>
<dbReference type="NCBIfam" id="TIGR01007">
    <property type="entry name" value="eps_fam"/>
    <property type="match status" value="1"/>
</dbReference>
<dbReference type="Pfam" id="PF13614">
    <property type="entry name" value="AAA_31"/>
    <property type="match status" value="1"/>
</dbReference>
<keyword evidence="23" id="KW-1185">Reference proteome</keyword>
<evidence type="ECO:0000256" key="9">
    <source>
        <dbReference type="ARBA" id="ARBA00022741"/>
    </source>
</evidence>
<feature type="compositionally biased region" description="Polar residues" evidence="17">
    <location>
        <begin position="853"/>
        <end position="863"/>
    </location>
</feature>
<comment type="subcellular location">
    <subcellularLocation>
        <location evidence="1">Cell inner membrane</location>
        <topology evidence="1">Multi-pass membrane protein</topology>
    </subcellularLocation>
</comment>
<sequence>MPQEHPNNNVMLAPTAAELDLATPTVQDRMRRRGSYQYTLPQEDAGQPIRQAFLTILRYKFTVILCVVLTMTVTGLALSRMQPVYEASSHIEVAPEKELYSSSGRIAFVPYSVDPDYLNTQIRKISSPSLLVEVVKTLKLDRDPKFLATGPTTLSAALLDLIRSPRGPRKPPQSETKSAELPEASPTPATTEDELQRYAPQIGRLASGLQAYNVPRTRLVRITFQHHDPETTKAVVNTVAEVFARRNVSDRLQQGSSQKEFLSSTAARLQQEILEEERKLTEYLRTRKIVSLKPEDNPEVARLTGLNQALLEAEKERLRAEERYQASLTQPIDSLDEMQSDPELQKLRGKISELKQRRLELLGTYTELHPDVVQIDQVLAQAENELKEAKANTLVRIKTAYENAKRREEELRARVEKQRNEVVTQNGDGVMQRMMQDNIDNKKKMLQALQATTKDTEINLRMDLNNITVVDRAGTPGAPISPRVSYTLSVAFFLSLFGGVGLAFAREYLNTRIKSVEDVDRLLNLPTLGLIPQVSPKELSKSSGYYSYGGETRALAKLADGRPLPADFNVGLSAFALSASPIGEAYRQLRTSILLSSSEDVRNRIILITSSQPGEGKTTTSFNTAISLAQTGASVLLIDCDLRRPQLQKLFDSYGQERTFQPGLSRYLSGQCKIGEIFTPSPIPYLTLITCGQMPPNPAELLGSQRMRSLLAYAVEKFDYVILDTPPMLSFADATILAAMADSVILVVNCQRSKREIVKRTCRKLDETNTRVLGVVLNGMTQEQSSYYGYDYYGYSSYYRYSQAVTVNGDGKASGPKPPPSASEVFEQLKVALDEQQAADDRVPPAPDASPAGNSSNNGHKAG</sequence>
<dbReference type="HOGENOM" id="CLU_009912_2_1_0"/>
<protein>
    <recommendedName>
        <fullName evidence="4">non-specific protein-tyrosine kinase</fullName>
        <ecNumber evidence="4">2.7.10.2</ecNumber>
    </recommendedName>
</protein>
<comment type="similarity">
    <text evidence="2">Belongs to the CpsD/CapB family.</text>
</comment>
<gene>
    <name evidence="22" type="ordered locus">Cabther_A0895</name>
</gene>
<evidence type="ECO:0000256" key="3">
    <source>
        <dbReference type="ARBA" id="ARBA00008883"/>
    </source>
</evidence>
<dbReference type="RefSeq" id="WP_014099390.1">
    <property type="nucleotide sequence ID" value="NC_016024.1"/>
</dbReference>
<evidence type="ECO:0000313" key="23">
    <source>
        <dbReference type="Proteomes" id="UP000006791"/>
    </source>
</evidence>
<dbReference type="CDD" id="cd05387">
    <property type="entry name" value="BY-kinase"/>
    <property type="match status" value="1"/>
</dbReference>
<dbReference type="GO" id="GO:0004715">
    <property type="term" value="F:non-membrane spanning protein tyrosine kinase activity"/>
    <property type="evidence" value="ECO:0007669"/>
    <property type="project" value="UniProtKB-EC"/>
</dbReference>
<name>G2LEI9_CHLTF</name>
<reference evidence="22 23" key="1">
    <citation type="journal article" date="2012" name="Environ. Microbiol.">
        <title>Complete genome of Candidatus Chloracidobacterium thermophilum, a chlorophyll-based photoheterotroph belonging to the phylum Acidobacteria.</title>
        <authorList>
            <person name="Garcia Costas A.M."/>
            <person name="Liu Z."/>
            <person name="Tomsho L.P."/>
            <person name="Schuster S.C."/>
            <person name="Ward D.M."/>
            <person name="Bryant D.A."/>
        </authorList>
    </citation>
    <scope>NUCLEOTIDE SEQUENCE [LARGE SCALE GENOMIC DNA]</scope>
    <source>
        <strain evidence="22 23">B</strain>
    </source>
</reference>
<dbReference type="SUPFAM" id="SSF52540">
    <property type="entry name" value="P-loop containing nucleoside triphosphate hydrolases"/>
    <property type="match status" value="1"/>
</dbReference>
<evidence type="ECO:0000256" key="17">
    <source>
        <dbReference type="SAM" id="MobiDB-lite"/>
    </source>
</evidence>
<feature type="transmembrane region" description="Helical" evidence="18">
    <location>
        <begin position="59"/>
        <end position="78"/>
    </location>
</feature>
<evidence type="ECO:0000256" key="6">
    <source>
        <dbReference type="ARBA" id="ARBA00022519"/>
    </source>
</evidence>
<feature type="domain" description="Polysaccharide chain length determinant N-terminal" evidence="19">
    <location>
        <begin position="53"/>
        <end position="138"/>
    </location>
</feature>
<dbReference type="InterPro" id="IPR005702">
    <property type="entry name" value="Wzc-like_C"/>
</dbReference>
<evidence type="ECO:0000256" key="10">
    <source>
        <dbReference type="ARBA" id="ARBA00022777"/>
    </source>
</evidence>
<dbReference type="Pfam" id="PF02706">
    <property type="entry name" value="Wzz"/>
    <property type="match status" value="1"/>
</dbReference>
<feature type="domain" description="AAA" evidence="20">
    <location>
        <begin position="604"/>
        <end position="756"/>
    </location>
</feature>
<evidence type="ECO:0000259" key="21">
    <source>
        <dbReference type="Pfam" id="PF13807"/>
    </source>
</evidence>
<dbReference type="InterPro" id="IPR003856">
    <property type="entry name" value="LPS_length_determ_N"/>
</dbReference>
<evidence type="ECO:0000256" key="2">
    <source>
        <dbReference type="ARBA" id="ARBA00007316"/>
    </source>
</evidence>
<feature type="coiled-coil region" evidence="16">
    <location>
        <begin position="259"/>
        <end position="421"/>
    </location>
</feature>
<evidence type="ECO:0000256" key="12">
    <source>
        <dbReference type="ARBA" id="ARBA00022989"/>
    </source>
</evidence>
<dbReference type="EC" id="2.7.10.2" evidence="4"/>
<evidence type="ECO:0000256" key="4">
    <source>
        <dbReference type="ARBA" id="ARBA00011903"/>
    </source>
</evidence>
<dbReference type="InterPro" id="IPR032807">
    <property type="entry name" value="GNVR"/>
</dbReference>
<dbReference type="EMBL" id="CP002514">
    <property type="protein sequence ID" value="AEP11652.1"/>
    <property type="molecule type" value="Genomic_DNA"/>
</dbReference>
<evidence type="ECO:0000256" key="14">
    <source>
        <dbReference type="ARBA" id="ARBA00023137"/>
    </source>
</evidence>
<evidence type="ECO:0000313" key="22">
    <source>
        <dbReference type="EMBL" id="AEP11652.1"/>
    </source>
</evidence>
<dbReference type="AlphaFoldDB" id="G2LEI9"/>
<dbReference type="InterPro" id="IPR027417">
    <property type="entry name" value="P-loop_NTPase"/>
</dbReference>
<keyword evidence="12 18" id="KW-1133">Transmembrane helix</keyword>
<evidence type="ECO:0000256" key="7">
    <source>
        <dbReference type="ARBA" id="ARBA00022679"/>
    </source>
</evidence>
<evidence type="ECO:0000256" key="18">
    <source>
        <dbReference type="SAM" id="Phobius"/>
    </source>
</evidence>
<comment type="similarity">
    <text evidence="3">Belongs to the etk/wzc family.</text>
</comment>
<dbReference type="InterPro" id="IPR025669">
    <property type="entry name" value="AAA_dom"/>
</dbReference>
<evidence type="ECO:0000256" key="16">
    <source>
        <dbReference type="SAM" id="Coils"/>
    </source>
</evidence>
<evidence type="ECO:0000256" key="15">
    <source>
        <dbReference type="ARBA" id="ARBA00051245"/>
    </source>
</evidence>
<dbReference type="GO" id="GO:0005524">
    <property type="term" value="F:ATP binding"/>
    <property type="evidence" value="ECO:0007669"/>
    <property type="project" value="UniProtKB-KW"/>
</dbReference>
<keyword evidence="11" id="KW-0067">ATP-binding</keyword>
<dbReference type="FunFam" id="3.40.50.300:FF:000527">
    <property type="entry name" value="Tyrosine-protein kinase etk"/>
    <property type="match status" value="1"/>
</dbReference>
<accession>G2LEI9</accession>
<keyword evidence="14" id="KW-0829">Tyrosine-protein kinase</keyword>
<keyword evidence="13 18" id="KW-0472">Membrane</keyword>
<comment type="catalytic activity">
    <reaction evidence="15">
        <text>L-tyrosyl-[protein] + ATP = O-phospho-L-tyrosyl-[protein] + ADP + H(+)</text>
        <dbReference type="Rhea" id="RHEA:10596"/>
        <dbReference type="Rhea" id="RHEA-COMP:10136"/>
        <dbReference type="Rhea" id="RHEA-COMP:20101"/>
        <dbReference type="ChEBI" id="CHEBI:15378"/>
        <dbReference type="ChEBI" id="CHEBI:30616"/>
        <dbReference type="ChEBI" id="CHEBI:46858"/>
        <dbReference type="ChEBI" id="CHEBI:61978"/>
        <dbReference type="ChEBI" id="CHEBI:456216"/>
        <dbReference type="EC" id="2.7.10.2"/>
    </reaction>
</comment>
<dbReference type="PANTHER" id="PTHR32309:SF13">
    <property type="entry name" value="FERRIC ENTEROBACTIN TRANSPORT PROTEIN FEPE"/>
    <property type="match status" value="1"/>
</dbReference>